<name>A0A8J2ZVE7_9BACL</name>
<evidence type="ECO:0000313" key="3">
    <source>
        <dbReference type="Proteomes" id="UP000656813"/>
    </source>
</evidence>
<keyword evidence="3" id="KW-1185">Reference proteome</keyword>
<dbReference type="AlphaFoldDB" id="A0A8J2ZVE7"/>
<evidence type="ECO:0000256" key="1">
    <source>
        <dbReference type="SAM" id="Phobius"/>
    </source>
</evidence>
<organism evidence="2 3">
    <name type="scientific">Pullulanibacillus pueri</name>
    <dbReference type="NCBI Taxonomy" id="1437324"/>
    <lineage>
        <taxon>Bacteria</taxon>
        <taxon>Bacillati</taxon>
        <taxon>Bacillota</taxon>
        <taxon>Bacilli</taxon>
        <taxon>Bacillales</taxon>
        <taxon>Sporolactobacillaceae</taxon>
        <taxon>Pullulanibacillus</taxon>
    </lineage>
</organism>
<reference evidence="2" key="2">
    <citation type="submission" date="2020-09" db="EMBL/GenBank/DDBJ databases">
        <authorList>
            <person name="Sun Q."/>
            <person name="Zhou Y."/>
        </authorList>
    </citation>
    <scope>NUCLEOTIDE SEQUENCE</scope>
    <source>
        <strain evidence="2">CGMCC 1.12777</strain>
    </source>
</reference>
<feature type="transmembrane region" description="Helical" evidence="1">
    <location>
        <begin position="6"/>
        <end position="32"/>
    </location>
</feature>
<reference evidence="2" key="1">
    <citation type="journal article" date="2014" name="Int. J. Syst. Evol. Microbiol.">
        <title>Complete genome sequence of Corynebacterium casei LMG S-19264T (=DSM 44701T), isolated from a smear-ripened cheese.</title>
        <authorList>
            <consortium name="US DOE Joint Genome Institute (JGI-PGF)"/>
            <person name="Walter F."/>
            <person name="Albersmeier A."/>
            <person name="Kalinowski J."/>
            <person name="Ruckert C."/>
        </authorList>
    </citation>
    <scope>NUCLEOTIDE SEQUENCE</scope>
    <source>
        <strain evidence="2">CGMCC 1.12777</strain>
    </source>
</reference>
<keyword evidence="1" id="KW-0472">Membrane</keyword>
<feature type="transmembrane region" description="Helical" evidence="1">
    <location>
        <begin position="44"/>
        <end position="64"/>
    </location>
</feature>
<sequence length="139" mass="14908">MISSLILIIVGFSGGLAVGCGFVAFLAVLGIIPRLAQLTKTYGYIRAYEWSIVASAVIGSWLSLRNTSFHLSHVLLIPIGLGAGVFVGMLAAALTEVLNVLPILAKRIGIHEQILLLLMAIVLGKVFGSLFHWSFFVDK</sequence>
<comment type="caution">
    <text evidence="2">The sequence shown here is derived from an EMBL/GenBank/DDBJ whole genome shotgun (WGS) entry which is preliminary data.</text>
</comment>
<gene>
    <name evidence="2" type="primary">spoVAB</name>
    <name evidence="2" type="ORF">GCM10007096_13810</name>
</gene>
<dbReference type="Proteomes" id="UP000656813">
    <property type="component" value="Unassembled WGS sequence"/>
</dbReference>
<feature type="transmembrane region" description="Helical" evidence="1">
    <location>
        <begin position="76"/>
        <end position="102"/>
    </location>
</feature>
<proteinExistence type="predicted"/>
<feature type="transmembrane region" description="Helical" evidence="1">
    <location>
        <begin position="114"/>
        <end position="136"/>
    </location>
</feature>
<accession>A0A8J2ZVE7</accession>
<evidence type="ECO:0000313" key="2">
    <source>
        <dbReference type="EMBL" id="GGH79212.1"/>
    </source>
</evidence>
<keyword evidence="1" id="KW-1133">Transmembrane helix</keyword>
<dbReference type="InterPro" id="IPR020144">
    <property type="entry name" value="SpoVAB"/>
</dbReference>
<dbReference type="EMBL" id="BMFV01000007">
    <property type="protein sequence ID" value="GGH79212.1"/>
    <property type="molecule type" value="Genomic_DNA"/>
</dbReference>
<keyword evidence="1" id="KW-0812">Transmembrane</keyword>
<protein>
    <submittedName>
        <fullName evidence="2">Stage V sporulation protein AB</fullName>
    </submittedName>
</protein>
<dbReference type="Pfam" id="PF13782">
    <property type="entry name" value="SpoVAB"/>
    <property type="match status" value="1"/>
</dbReference>